<evidence type="ECO:0000256" key="1">
    <source>
        <dbReference type="SAM" id="MobiDB-lite"/>
    </source>
</evidence>
<dbReference type="RefSeq" id="XP_015036326.2">
    <property type="nucleotide sequence ID" value="XM_015180840.2"/>
</dbReference>
<accession>A0A6I8V909</accession>
<keyword evidence="2" id="KW-1185">Reference proteome</keyword>
<dbReference type="Proteomes" id="UP000001819">
    <property type="component" value="Chromosome 4"/>
</dbReference>
<evidence type="ECO:0000313" key="2">
    <source>
        <dbReference type="Proteomes" id="UP000001819"/>
    </source>
</evidence>
<feature type="compositionally biased region" description="Basic and acidic residues" evidence="1">
    <location>
        <begin position="60"/>
        <end position="73"/>
    </location>
</feature>
<feature type="region of interest" description="Disordered" evidence="1">
    <location>
        <begin position="35"/>
        <end position="92"/>
    </location>
</feature>
<evidence type="ECO:0000313" key="3">
    <source>
        <dbReference type="RefSeq" id="XP_015036326.2"/>
    </source>
</evidence>
<reference evidence="3" key="1">
    <citation type="submission" date="2025-08" db="UniProtKB">
        <authorList>
            <consortium name="RefSeq"/>
        </authorList>
    </citation>
    <scope>IDENTIFICATION</scope>
    <source>
        <strain evidence="3">MV-25-SWS-2005</strain>
        <tissue evidence="3">Whole body</tissue>
    </source>
</reference>
<dbReference type="KEGG" id="dpo:26532640"/>
<sequence length="210" mass="24823">MMFRQIKSMCMVTRSLTRGEKRLLSVAPLRWNKYSSQNDAKSEEGGSTEAEQFGNRKTLNRREALRKMMKDNSIEQQPGEDQISEPGQSQPWSWCLPWVPQPSYRGPEVKKMPEEEAPKDEKKLKLNRRFYLRQMAKDSLMNPKVKKPIDDMQIDSIKIKRESLDPGRVESLNLKWKERQQEIEKRRLEAGKNKYVSRFEMNSGRMEKIK</sequence>
<gene>
    <name evidence="3" type="primary">LOC26532640</name>
</gene>
<protein>
    <submittedName>
        <fullName evidence="3">Uncharacterized protein</fullName>
    </submittedName>
</protein>
<proteinExistence type="predicted"/>
<organism evidence="2 3">
    <name type="scientific">Drosophila pseudoobscura pseudoobscura</name>
    <name type="common">Fruit fly</name>
    <dbReference type="NCBI Taxonomy" id="46245"/>
    <lineage>
        <taxon>Eukaryota</taxon>
        <taxon>Metazoa</taxon>
        <taxon>Ecdysozoa</taxon>
        <taxon>Arthropoda</taxon>
        <taxon>Hexapoda</taxon>
        <taxon>Insecta</taxon>
        <taxon>Pterygota</taxon>
        <taxon>Neoptera</taxon>
        <taxon>Endopterygota</taxon>
        <taxon>Diptera</taxon>
        <taxon>Brachycera</taxon>
        <taxon>Muscomorpha</taxon>
        <taxon>Ephydroidea</taxon>
        <taxon>Drosophilidae</taxon>
        <taxon>Drosophila</taxon>
        <taxon>Sophophora</taxon>
    </lineage>
</organism>
<name>A0A6I8V909_DROPS</name>
<dbReference type="InParanoid" id="A0A6I8V909"/>
<dbReference type="AlphaFoldDB" id="A0A6I8V909"/>